<dbReference type="InterPro" id="IPR010024">
    <property type="entry name" value="CHP16711"/>
</dbReference>
<proteinExistence type="predicted"/>
<reference evidence="2" key="1">
    <citation type="submission" date="2020-08" db="EMBL/GenBank/DDBJ databases">
        <title>Genome public.</title>
        <authorList>
            <person name="Liu C."/>
            <person name="Sun Q."/>
        </authorList>
    </citation>
    <scope>NUCLEOTIDE SEQUENCE</scope>
    <source>
        <strain evidence="2">H8</strain>
    </source>
</reference>
<evidence type="ECO:0000313" key="2">
    <source>
        <dbReference type="EMBL" id="MBC8540786.1"/>
    </source>
</evidence>
<evidence type="ECO:0000259" key="1">
    <source>
        <dbReference type="Pfam" id="PF09643"/>
    </source>
</evidence>
<dbReference type="NCBIfam" id="TIGR01671">
    <property type="entry name" value="phage_TIGR01671"/>
    <property type="match status" value="1"/>
</dbReference>
<protein>
    <recommendedName>
        <fullName evidence="1">YopX protein domain-containing protein</fullName>
    </recommendedName>
</protein>
<organism evidence="2 3">
    <name type="scientific">Congzhengia minquanensis</name>
    <dbReference type="NCBI Taxonomy" id="2763657"/>
    <lineage>
        <taxon>Bacteria</taxon>
        <taxon>Bacillati</taxon>
        <taxon>Bacillota</taxon>
        <taxon>Clostridia</taxon>
        <taxon>Eubacteriales</taxon>
        <taxon>Oscillospiraceae</taxon>
        <taxon>Congzhengia</taxon>
    </lineage>
</organism>
<dbReference type="Pfam" id="PF09643">
    <property type="entry name" value="YopX"/>
    <property type="match status" value="1"/>
</dbReference>
<name>A0A926HZF4_9FIRM</name>
<dbReference type="EMBL" id="JACRSU010000002">
    <property type="protein sequence ID" value="MBC8540786.1"/>
    <property type="molecule type" value="Genomic_DNA"/>
</dbReference>
<accession>A0A926HZF4</accession>
<comment type="caution">
    <text evidence="2">The sequence shown here is derived from an EMBL/GenBank/DDBJ whole genome shotgun (WGS) entry which is preliminary data.</text>
</comment>
<gene>
    <name evidence="2" type="ORF">H8698_07330</name>
</gene>
<dbReference type="Proteomes" id="UP000611762">
    <property type="component" value="Unassembled WGS sequence"/>
</dbReference>
<feature type="domain" description="YopX protein" evidence="1">
    <location>
        <begin position="39"/>
        <end position="127"/>
    </location>
</feature>
<dbReference type="Gene3D" id="2.30.30.290">
    <property type="entry name" value="YopX-like domains"/>
    <property type="match status" value="1"/>
</dbReference>
<dbReference type="AlphaFoldDB" id="A0A926HZF4"/>
<evidence type="ECO:0000313" key="3">
    <source>
        <dbReference type="Proteomes" id="UP000611762"/>
    </source>
</evidence>
<keyword evidence="3" id="KW-1185">Reference proteome</keyword>
<sequence>MREILFRGKRYDDKNLILSDSIMQTSYGCVNLWHEGKWIEVIPRTVGQYTGLKDKNGTKIFEGDIVQTNKFFLSVGLNAKYVIEYDVEIACFIGTMQKGCVKHFTTFQNDSDQFEVIGNIHDNPELLNGED</sequence>
<dbReference type="RefSeq" id="WP_249311934.1">
    <property type="nucleotide sequence ID" value="NZ_JACRSU010000002.1"/>
</dbReference>
<dbReference type="SUPFAM" id="SSF159006">
    <property type="entry name" value="YopX-like"/>
    <property type="match status" value="1"/>
</dbReference>
<dbReference type="InterPro" id="IPR019096">
    <property type="entry name" value="YopX_protein"/>
</dbReference>
<dbReference type="InterPro" id="IPR023385">
    <property type="entry name" value="YopX-like_C"/>
</dbReference>